<dbReference type="InterPro" id="IPR000007">
    <property type="entry name" value="Tubby_C"/>
</dbReference>
<dbReference type="Ensembl" id="ENSTRUT00000044687.3">
    <property type="protein sequence ID" value="ENSTRUP00000044537.3"/>
    <property type="gene ID" value="ENSTRUG00000017386.3"/>
</dbReference>
<feature type="compositionally biased region" description="Basic residues" evidence="7">
    <location>
        <begin position="122"/>
        <end position="135"/>
    </location>
</feature>
<evidence type="ECO:0000259" key="9">
    <source>
        <dbReference type="Pfam" id="PF16322"/>
    </source>
</evidence>
<feature type="compositionally biased region" description="Polar residues" evidence="7">
    <location>
        <begin position="71"/>
        <end position="81"/>
    </location>
</feature>
<sequence>MSYSRWSYDSSLDDEGTNLRQQKLDRQRALLEQKQKKKRQEPLMVQSTVDGRSRTRRTKQSEEQAPLVESYLSSNSSTIYNVQEAEQEEATSRADAQPPRSAKKGKASASSTPQTGSEKKERKGKHKGQGGHSCRRLQTPRCQLTGGGLTPYLVSLLSLICFTHEGISSSMNFDEEEDDEDEISSSSSQLNSNTRPGSATSRKSCKEVASAPTPPVGDPAVDVDDLEEFVLRPAPQGVRVKCRITRDKKGMDRGMYPTYYLHLEKEDGKKMFLLAGRKRKKSKTSNYLISIDPTDLSRGGESFIGKLRSNLMGTKFTVYDSGLNPVKTTSSLEAGNLRQELAAICYETNVLGFKGPRKMSVIIPGMNMDHERVSIRPRNEHESLLARWQNKNTESVIELHNKTPVWNDDTQSYVLNFHGRVTQASVKNFQIIHDNDPDYIVMQFGRVAEDVFTMDFNYPMCALQAFAIALSSFDSKLACE</sequence>
<evidence type="ECO:0000313" key="10">
    <source>
        <dbReference type="Ensembl" id="ENSTRUP00000044537.3"/>
    </source>
</evidence>
<dbReference type="GO" id="GO:0005576">
    <property type="term" value="C:extracellular region"/>
    <property type="evidence" value="ECO:0007669"/>
    <property type="project" value="UniProtKB-SubCell"/>
</dbReference>
<reference evidence="10" key="3">
    <citation type="submission" date="2025-09" db="UniProtKB">
        <authorList>
            <consortium name="Ensembl"/>
        </authorList>
    </citation>
    <scope>IDENTIFICATION</scope>
</reference>
<evidence type="ECO:0000256" key="3">
    <source>
        <dbReference type="ARBA" id="ARBA00007129"/>
    </source>
</evidence>
<comment type="similarity">
    <text evidence="3 6">Belongs to the TUB family.</text>
</comment>
<accession>H2V5Q3</accession>
<feature type="region of interest" description="Disordered" evidence="7">
    <location>
        <begin position="1"/>
        <end position="142"/>
    </location>
</feature>
<dbReference type="Proteomes" id="UP000005226">
    <property type="component" value="Chromosome 13"/>
</dbReference>
<feature type="domain" description="Tubby N-terminal" evidence="9">
    <location>
        <begin position="164"/>
        <end position="214"/>
    </location>
</feature>
<dbReference type="PANTHER" id="PTHR16517:SF20">
    <property type="entry name" value="TUBBY PROTEIN HOMOLOG"/>
    <property type="match status" value="1"/>
</dbReference>
<dbReference type="PROSITE" id="PS01200">
    <property type="entry name" value="TUB_1"/>
    <property type="match status" value="1"/>
</dbReference>
<keyword evidence="4" id="KW-0963">Cytoplasm</keyword>
<feature type="compositionally biased region" description="Polar residues" evidence="7">
    <location>
        <begin position="189"/>
        <end position="202"/>
    </location>
</feature>
<dbReference type="PANTHER" id="PTHR16517">
    <property type="entry name" value="TUBBY-RELATED"/>
    <property type="match status" value="1"/>
</dbReference>
<dbReference type="FunFam" id="3.20.90.10:FF:000001">
    <property type="entry name" value="Tubby-like protein"/>
    <property type="match status" value="1"/>
</dbReference>
<proteinExistence type="inferred from homology"/>
<dbReference type="InterPro" id="IPR005398">
    <property type="entry name" value="Tubby_N"/>
</dbReference>
<dbReference type="GO" id="GO:0061512">
    <property type="term" value="P:protein localization to cilium"/>
    <property type="evidence" value="ECO:0007669"/>
    <property type="project" value="TreeGrafter"/>
</dbReference>
<dbReference type="Gene3D" id="3.20.90.10">
    <property type="entry name" value="Tubby Protein, Chain A"/>
    <property type="match status" value="1"/>
</dbReference>
<evidence type="ECO:0000256" key="6">
    <source>
        <dbReference type="RuleBase" id="RU361125"/>
    </source>
</evidence>
<dbReference type="PRINTS" id="PR01574">
    <property type="entry name" value="TUBBYPROTEIN"/>
</dbReference>
<evidence type="ECO:0000313" key="11">
    <source>
        <dbReference type="Proteomes" id="UP000005226"/>
    </source>
</evidence>
<dbReference type="PROSITE" id="PS01201">
    <property type="entry name" value="TUB_2"/>
    <property type="match status" value="1"/>
</dbReference>
<organism evidence="10 11">
    <name type="scientific">Takifugu rubripes</name>
    <name type="common">Japanese pufferfish</name>
    <name type="synonym">Fugu rubripes</name>
    <dbReference type="NCBI Taxonomy" id="31033"/>
    <lineage>
        <taxon>Eukaryota</taxon>
        <taxon>Metazoa</taxon>
        <taxon>Chordata</taxon>
        <taxon>Craniata</taxon>
        <taxon>Vertebrata</taxon>
        <taxon>Euteleostomi</taxon>
        <taxon>Actinopterygii</taxon>
        <taxon>Neopterygii</taxon>
        <taxon>Teleostei</taxon>
        <taxon>Neoteleostei</taxon>
        <taxon>Acanthomorphata</taxon>
        <taxon>Eupercaria</taxon>
        <taxon>Tetraodontiformes</taxon>
        <taxon>Tetradontoidea</taxon>
        <taxon>Tetraodontidae</taxon>
        <taxon>Takifugu</taxon>
    </lineage>
</organism>
<evidence type="ECO:0000256" key="2">
    <source>
        <dbReference type="ARBA" id="ARBA00004613"/>
    </source>
</evidence>
<feature type="compositionally biased region" description="Polar residues" evidence="7">
    <location>
        <begin position="1"/>
        <end position="10"/>
    </location>
</feature>
<feature type="region of interest" description="Disordered" evidence="7">
    <location>
        <begin position="172"/>
        <end position="220"/>
    </location>
</feature>
<dbReference type="Pfam" id="PF16322">
    <property type="entry name" value="Tub_N"/>
    <property type="match status" value="2"/>
</dbReference>
<feature type="compositionally biased region" description="Basic and acidic residues" evidence="7">
    <location>
        <begin position="22"/>
        <end position="34"/>
    </location>
</feature>
<gene>
    <name evidence="10" type="primary">tub</name>
</gene>
<feature type="domain" description="Tubby C-terminal" evidence="8">
    <location>
        <begin position="231"/>
        <end position="475"/>
    </location>
</feature>
<feature type="compositionally biased region" description="Acidic residues" evidence="7">
    <location>
        <begin position="173"/>
        <end position="183"/>
    </location>
</feature>
<evidence type="ECO:0000259" key="8">
    <source>
        <dbReference type="Pfam" id="PF01167"/>
    </source>
</evidence>
<dbReference type="GeneTree" id="ENSGT00940000158372"/>
<reference evidence="10" key="2">
    <citation type="submission" date="2025-08" db="UniProtKB">
        <authorList>
            <consortium name="Ensembl"/>
        </authorList>
    </citation>
    <scope>IDENTIFICATION</scope>
</reference>
<evidence type="ECO:0000256" key="1">
    <source>
        <dbReference type="ARBA" id="ARBA00004496"/>
    </source>
</evidence>
<evidence type="ECO:0000256" key="7">
    <source>
        <dbReference type="SAM" id="MobiDB-lite"/>
    </source>
</evidence>
<dbReference type="InterPro" id="IPR018066">
    <property type="entry name" value="Tubby_C_CS"/>
</dbReference>
<evidence type="ECO:0000256" key="4">
    <source>
        <dbReference type="ARBA" id="ARBA00022490"/>
    </source>
</evidence>
<protein>
    <recommendedName>
        <fullName evidence="6">Tubby-like protein</fullName>
    </recommendedName>
</protein>
<dbReference type="PRINTS" id="PR01573">
    <property type="entry name" value="SUPERTUBBY"/>
</dbReference>
<keyword evidence="5" id="KW-0964">Secreted</keyword>
<dbReference type="Pfam" id="PF01167">
    <property type="entry name" value="Tub"/>
    <property type="match status" value="1"/>
</dbReference>
<dbReference type="InterPro" id="IPR025659">
    <property type="entry name" value="Tubby-like_C"/>
</dbReference>
<reference evidence="10 11" key="1">
    <citation type="journal article" date="2011" name="Genome Biol. Evol.">
        <title>Integration of the genetic map and genome assembly of fugu facilitates insights into distinct features of genome evolution in teleosts and mammals.</title>
        <authorList>
            <person name="Kai W."/>
            <person name="Kikuchi K."/>
            <person name="Tohari S."/>
            <person name="Chew A.K."/>
            <person name="Tay A."/>
            <person name="Fujiwara A."/>
            <person name="Hosoya S."/>
            <person name="Suetake H."/>
            <person name="Naruse K."/>
            <person name="Brenner S."/>
            <person name="Suzuki Y."/>
            <person name="Venkatesh B."/>
        </authorList>
    </citation>
    <scope>NUCLEOTIDE SEQUENCE [LARGE SCALE GENOMIC DNA]</scope>
</reference>
<dbReference type="SUPFAM" id="SSF54518">
    <property type="entry name" value="Tubby C-terminal domain-like"/>
    <property type="match status" value="1"/>
</dbReference>
<evidence type="ECO:0000256" key="5">
    <source>
        <dbReference type="ARBA" id="ARBA00022525"/>
    </source>
</evidence>
<feature type="domain" description="Tubby N-terminal" evidence="9">
    <location>
        <begin position="26"/>
        <end position="124"/>
    </location>
</feature>
<dbReference type="GO" id="GO:0005929">
    <property type="term" value="C:cilium"/>
    <property type="evidence" value="ECO:0007669"/>
    <property type="project" value="TreeGrafter"/>
</dbReference>
<dbReference type="AlphaFoldDB" id="H2V5Q3"/>
<name>H2V5Q3_TAKRU</name>
<dbReference type="GO" id="GO:0005737">
    <property type="term" value="C:cytoplasm"/>
    <property type="evidence" value="ECO:0007669"/>
    <property type="project" value="UniProtKB-SubCell"/>
</dbReference>
<keyword evidence="11" id="KW-1185">Reference proteome</keyword>
<comment type="subcellular location">
    <subcellularLocation>
        <location evidence="1">Cytoplasm</location>
    </subcellularLocation>
    <subcellularLocation>
        <location evidence="2">Secreted</location>
    </subcellularLocation>
</comment>